<feature type="region of interest" description="Disordered" evidence="5">
    <location>
        <begin position="1"/>
        <end position="46"/>
    </location>
</feature>
<feature type="domain" description="RNA polymerase sigma-70 region 4" evidence="8">
    <location>
        <begin position="255"/>
        <end position="303"/>
    </location>
</feature>
<evidence type="ECO:0000256" key="3">
    <source>
        <dbReference type="ARBA" id="ARBA00023125"/>
    </source>
</evidence>
<dbReference type="CDD" id="cd06171">
    <property type="entry name" value="Sigma70_r4"/>
    <property type="match status" value="1"/>
</dbReference>
<dbReference type="GO" id="GO:0016987">
    <property type="term" value="F:sigma factor activity"/>
    <property type="evidence" value="ECO:0007669"/>
    <property type="project" value="UniProtKB-KW"/>
</dbReference>
<feature type="domain" description="RNA polymerase sigma-70 region 2" evidence="7">
    <location>
        <begin position="91"/>
        <end position="160"/>
    </location>
</feature>
<evidence type="ECO:0000256" key="4">
    <source>
        <dbReference type="ARBA" id="ARBA00023163"/>
    </source>
</evidence>
<evidence type="ECO:0000259" key="8">
    <source>
        <dbReference type="Pfam" id="PF04545"/>
    </source>
</evidence>
<dbReference type="GO" id="GO:0003677">
    <property type="term" value="F:DNA binding"/>
    <property type="evidence" value="ECO:0007669"/>
    <property type="project" value="UniProtKB-KW"/>
</dbReference>
<feature type="domain" description="RNA polymerase sigma-70 region 3" evidence="6">
    <location>
        <begin position="173"/>
        <end position="209"/>
    </location>
</feature>
<evidence type="ECO:0000259" key="7">
    <source>
        <dbReference type="Pfam" id="PF04542"/>
    </source>
</evidence>
<sequence>MSPLVARARSDRGRTIDPDGRASQGTIRPGRAVARRRSPAPSRRDLRLARATVPREARRDDGTVLPGVDLDTWVLHAQLQRTGDDAVLAALVDEYQPYAASLAHHMARSGDPLEDIQQVALEALVASLRRFEVERALPFPAFARPTISGAIKRHYRDRGWSIRAPRSVHDLAGALRDAEERLTATHGRTPTRAEVAEAVGAPEDAVRRADAAIHDRATRSLDQAGPDGSPARVESLGGPDADVEAAADRMDLRDAVDHLSGRERDLLHLYYVEEMSQREIGGRYGVSQMQVSRWLASCTARLRSRVGAAS</sequence>
<dbReference type="RefSeq" id="WP_272737765.1">
    <property type="nucleotide sequence ID" value="NZ_CP116942.1"/>
</dbReference>
<protein>
    <submittedName>
        <fullName evidence="9">Sigma-70 family RNA polymerase sigma factor</fullName>
    </submittedName>
</protein>
<dbReference type="Pfam" id="PF04545">
    <property type="entry name" value="Sigma70_r4"/>
    <property type="match status" value="1"/>
</dbReference>
<evidence type="ECO:0000256" key="2">
    <source>
        <dbReference type="ARBA" id="ARBA00023082"/>
    </source>
</evidence>
<evidence type="ECO:0000256" key="5">
    <source>
        <dbReference type="SAM" id="MobiDB-lite"/>
    </source>
</evidence>
<evidence type="ECO:0000259" key="6">
    <source>
        <dbReference type="Pfam" id="PF04539"/>
    </source>
</evidence>
<evidence type="ECO:0000313" key="10">
    <source>
        <dbReference type="Proteomes" id="UP001216390"/>
    </source>
</evidence>
<dbReference type="PANTHER" id="PTHR30385:SF4">
    <property type="entry name" value="RNA POLYMERASE SIGMA-E FACTOR"/>
    <property type="match status" value="1"/>
</dbReference>
<dbReference type="SUPFAM" id="SSF88946">
    <property type="entry name" value="Sigma2 domain of RNA polymerase sigma factors"/>
    <property type="match status" value="1"/>
</dbReference>
<evidence type="ECO:0000256" key="1">
    <source>
        <dbReference type="ARBA" id="ARBA00023015"/>
    </source>
</evidence>
<dbReference type="InterPro" id="IPR007624">
    <property type="entry name" value="RNA_pol_sigma70_r3"/>
</dbReference>
<feature type="region of interest" description="Disordered" evidence="5">
    <location>
        <begin position="217"/>
        <end position="238"/>
    </location>
</feature>
<gene>
    <name evidence="9" type="ORF">PO878_05845</name>
</gene>
<keyword evidence="4" id="KW-0804">Transcription</keyword>
<dbReference type="Proteomes" id="UP001216390">
    <property type="component" value="Chromosome"/>
</dbReference>
<feature type="compositionally biased region" description="Basic and acidic residues" evidence="5">
    <location>
        <begin position="8"/>
        <end position="20"/>
    </location>
</feature>
<accession>A0AAE9YBU5</accession>
<keyword evidence="1" id="KW-0805">Transcription regulation</keyword>
<organism evidence="9 10">
    <name type="scientific">Iamia majanohamensis</name>
    <dbReference type="NCBI Taxonomy" id="467976"/>
    <lineage>
        <taxon>Bacteria</taxon>
        <taxon>Bacillati</taxon>
        <taxon>Actinomycetota</taxon>
        <taxon>Acidimicrobiia</taxon>
        <taxon>Acidimicrobiales</taxon>
        <taxon>Iamiaceae</taxon>
        <taxon>Iamia</taxon>
    </lineage>
</organism>
<reference evidence="9" key="1">
    <citation type="submission" date="2023-01" db="EMBL/GenBank/DDBJ databases">
        <title>The diversity of Class Acidimicrobiia in South China Sea sediment environments and the proposal of Iamia marina sp. nov., a novel species of the genus Iamia.</title>
        <authorList>
            <person name="He Y."/>
            <person name="Tian X."/>
        </authorList>
    </citation>
    <scope>NUCLEOTIDE SEQUENCE</scope>
    <source>
        <strain evidence="9">DSM 19957</strain>
    </source>
</reference>
<dbReference type="KEGG" id="ima:PO878_05845"/>
<dbReference type="InterPro" id="IPR013325">
    <property type="entry name" value="RNA_pol_sigma_r2"/>
</dbReference>
<evidence type="ECO:0000313" key="9">
    <source>
        <dbReference type="EMBL" id="WCO68248.1"/>
    </source>
</evidence>
<dbReference type="Pfam" id="PF04542">
    <property type="entry name" value="Sigma70_r2"/>
    <property type="match status" value="1"/>
</dbReference>
<dbReference type="InterPro" id="IPR007630">
    <property type="entry name" value="RNA_pol_sigma70_r4"/>
</dbReference>
<dbReference type="EMBL" id="CP116942">
    <property type="protein sequence ID" value="WCO68248.1"/>
    <property type="molecule type" value="Genomic_DNA"/>
</dbReference>
<keyword evidence="2" id="KW-0731">Sigma factor</keyword>
<dbReference type="Gene3D" id="1.20.140.160">
    <property type="match status" value="1"/>
</dbReference>
<dbReference type="PANTHER" id="PTHR30385">
    <property type="entry name" value="SIGMA FACTOR F FLAGELLAR"/>
    <property type="match status" value="1"/>
</dbReference>
<dbReference type="NCBIfam" id="TIGR02937">
    <property type="entry name" value="sigma70-ECF"/>
    <property type="match status" value="1"/>
</dbReference>
<dbReference type="InterPro" id="IPR013324">
    <property type="entry name" value="RNA_pol_sigma_r3/r4-like"/>
</dbReference>
<dbReference type="InterPro" id="IPR014284">
    <property type="entry name" value="RNA_pol_sigma-70_dom"/>
</dbReference>
<dbReference type="InterPro" id="IPR007627">
    <property type="entry name" value="RNA_pol_sigma70_r2"/>
</dbReference>
<dbReference type="Gene3D" id="1.20.120.1810">
    <property type="match status" value="1"/>
</dbReference>
<dbReference type="SUPFAM" id="SSF88659">
    <property type="entry name" value="Sigma3 and sigma4 domains of RNA polymerase sigma factors"/>
    <property type="match status" value="2"/>
</dbReference>
<proteinExistence type="predicted"/>
<dbReference type="GO" id="GO:0006352">
    <property type="term" value="P:DNA-templated transcription initiation"/>
    <property type="evidence" value="ECO:0007669"/>
    <property type="project" value="InterPro"/>
</dbReference>
<dbReference type="Pfam" id="PF04539">
    <property type="entry name" value="Sigma70_r3"/>
    <property type="match status" value="1"/>
</dbReference>
<keyword evidence="10" id="KW-1185">Reference proteome</keyword>
<dbReference type="AlphaFoldDB" id="A0AAE9YBU5"/>
<name>A0AAE9YBU5_9ACTN</name>
<keyword evidence="3" id="KW-0238">DNA-binding</keyword>